<evidence type="ECO:0000313" key="1">
    <source>
        <dbReference type="EMBL" id="MDL4934550.1"/>
    </source>
</evidence>
<name>A0ABD4ZPE4_ENTGA</name>
<reference evidence="1 2" key="1">
    <citation type="submission" date="2023-06" db="EMBL/GenBank/DDBJ databases">
        <title>Acute promotion of culturable opportunistic pathogens and persistent increase of antibiotic resistance following antibiotic exposure in mouse gut microbiota.</title>
        <authorList>
            <person name="Li L."/>
            <person name="Wang B."/>
            <person name="Sun Y."/>
            <person name="Wang M."/>
            <person name="Xu H."/>
        </authorList>
    </citation>
    <scope>NUCLEOTIDE SEQUENCE [LARGE SCALE GENOMIC DNA]</scope>
    <source>
        <strain evidence="1 2">CRI2_2</strain>
    </source>
</reference>
<protein>
    <submittedName>
        <fullName evidence="1">Uncharacterized protein</fullName>
    </submittedName>
</protein>
<accession>A0ABD4ZPE4</accession>
<gene>
    <name evidence="1" type="ORF">QRX88_02315</name>
</gene>
<dbReference type="Proteomes" id="UP001241571">
    <property type="component" value="Unassembled WGS sequence"/>
</dbReference>
<proteinExistence type="predicted"/>
<comment type="caution">
    <text evidence="1">The sequence shown here is derived from an EMBL/GenBank/DDBJ whole genome shotgun (WGS) entry which is preliminary data.</text>
</comment>
<dbReference type="EMBL" id="JASUBT010000001">
    <property type="protein sequence ID" value="MDL4934550.1"/>
    <property type="molecule type" value="Genomic_DNA"/>
</dbReference>
<organism evidence="1 2">
    <name type="scientific">Enterococcus gallinarum</name>
    <dbReference type="NCBI Taxonomy" id="1353"/>
    <lineage>
        <taxon>Bacteria</taxon>
        <taxon>Bacillati</taxon>
        <taxon>Bacillota</taxon>
        <taxon>Bacilli</taxon>
        <taxon>Lactobacillales</taxon>
        <taxon>Enterococcaceae</taxon>
        <taxon>Enterococcus</taxon>
    </lineage>
</organism>
<evidence type="ECO:0000313" key="2">
    <source>
        <dbReference type="Proteomes" id="UP001241571"/>
    </source>
</evidence>
<dbReference type="AlphaFoldDB" id="A0ABD4ZPE4"/>
<sequence length="57" mass="6604">MKRGKRDPTTFPLFALKHCDWLAEQDMQVLLGASLEATVGEAQCRRADVEKYQQKYM</sequence>
<dbReference type="RefSeq" id="WP_167757161.1">
    <property type="nucleotide sequence ID" value="NZ_JACBYD010000047.1"/>
</dbReference>